<dbReference type="PROSITE" id="PS00141">
    <property type="entry name" value="ASP_PROTEASE"/>
    <property type="match status" value="1"/>
</dbReference>
<evidence type="ECO:0000256" key="1">
    <source>
        <dbReference type="ARBA" id="ARBA00022679"/>
    </source>
</evidence>
<keyword evidence="4" id="KW-0645">Protease</keyword>
<dbReference type="Gene3D" id="3.10.10.10">
    <property type="entry name" value="HIV Type 1 Reverse Transcriptase, subunit A, domain 1"/>
    <property type="match status" value="1"/>
</dbReference>
<reference evidence="6 7" key="1">
    <citation type="journal article" date="2017" name="Environ. Microbiol.">
        <title>Decay of the glycolytic pathway and adaptation to intranuclear parasitism within Enterocytozoonidae microsporidia.</title>
        <authorList>
            <person name="Wiredu Boakye D."/>
            <person name="Jaroenlak P."/>
            <person name="Prachumwat A."/>
            <person name="Williams T.A."/>
            <person name="Bateman K.S."/>
            <person name="Itsathitphaisarn O."/>
            <person name="Sritunyalucksana K."/>
            <person name="Paszkiewicz K.H."/>
            <person name="Moore K.A."/>
            <person name="Stentiford G.D."/>
            <person name="Williams B.A."/>
        </authorList>
    </citation>
    <scope>NUCLEOTIDE SEQUENCE [LARGE SCALE GENOMIC DNA]</scope>
    <source>
        <strain evidence="6 7">GB1</strain>
    </source>
</reference>
<dbReference type="PANTHER" id="PTHR37984">
    <property type="entry name" value="PROTEIN CBG26694"/>
    <property type="match status" value="1"/>
</dbReference>
<proteinExistence type="predicted"/>
<dbReference type="GO" id="GO:0006508">
    <property type="term" value="P:proteolysis"/>
    <property type="evidence" value="ECO:0007669"/>
    <property type="project" value="InterPro"/>
</dbReference>
<sequence length="554" mass="63588">MSNNKLKIKIKSIFESYLQFSTRGQNVHRINLSCINDETNENIIYRSEQRPILVEYLIEGTDLKLKRELYPLDNIQIQDVFEWVSEFRDVSVLAKWEEAAALQVLRSMVSKEIRQEISSLRTVETCLFAILKLKYPSRLMMMFLSNAKAIRQRDYTYIASYSKTQCKALQAYFISCSITKAQQNSKLEELFFENLEPSTKMYLLEKEITTKDEAITKIQGMEGVIIQMNFERISNDEEITNQQTITQPTNDTNKQTKWCTKHSNATHNTSECFSVLKKKSKSKSDSKKSLNESKNNSNSSVTNNMIIEPCSKINSIEVPIKIGKEEYNAVLDTGASVNYVSDKICARSNLNFSGSQKLGIRLANGDIIQSLGSVKTDILIKGIDHTIFKGNFRVVKDLHAEVILGLQFLMEQGIKIDLNDMTLTCENETIFIRETELKEWNETPDAEIINIPGLFHLQEDREFRTNILNIVKEFKELNPELGMIPNVEFTIEMNDTKPIRSTPFSVPYKQYDVLKNEINRLEKLGIIRKSNSNYGSPAFCITKKNGKTRLVVDL</sequence>
<evidence type="ECO:0000313" key="7">
    <source>
        <dbReference type="Proteomes" id="UP000192356"/>
    </source>
</evidence>
<evidence type="ECO:0000256" key="4">
    <source>
        <dbReference type="ARBA" id="ARBA00022750"/>
    </source>
</evidence>
<dbReference type="SUPFAM" id="SSF56672">
    <property type="entry name" value="DNA/RNA polymerases"/>
    <property type="match status" value="1"/>
</dbReference>
<name>A0A1X0Q9K6_9MICR</name>
<evidence type="ECO:0000256" key="3">
    <source>
        <dbReference type="ARBA" id="ARBA00022722"/>
    </source>
</evidence>
<evidence type="ECO:0000256" key="5">
    <source>
        <dbReference type="ARBA" id="ARBA00022759"/>
    </source>
</evidence>
<dbReference type="Proteomes" id="UP000192356">
    <property type="component" value="Unassembled WGS sequence"/>
</dbReference>
<keyword evidence="1" id="KW-0808">Transferase</keyword>
<keyword evidence="7" id="KW-1185">Reference proteome</keyword>
<comment type="caution">
    <text evidence="6">The sequence shown here is derived from an EMBL/GenBank/DDBJ whole genome shotgun (WGS) entry which is preliminary data.</text>
</comment>
<dbReference type="GO" id="GO:0004519">
    <property type="term" value="F:endonuclease activity"/>
    <property type="evidence" value="ECO:0007669"/>
    <property type="project" value="UniProtKB-KW"/>
</dbReference>
<dbReference type="AlphaFoldDB" id="A0A1X0Q9K6"/>
<keyword evidence="3" id="KW-0540">Nuclease</keyword>
<keyword evidence="5" id="KW-0378">Hydrolase</keyword>
<dbReference type="OrthoDB" id="2187652at2759"/>
<organism evidence="6 7">
    <name type="scientific">Hepatospora eriocheir</name>
    <dbReference type="NCBI Taxonomy" id="1081669"/>
    <lineage>
        <taxon>Eukaryota</taxon>
        <taxon>Fungi</taxon>
        <taxon>Fungi incertae sedis</taxon>
        <taxon>Microsporidia</taxon>
        <taxon>Hepatosporidae</taxon>
        <taxon>Hepatospora</taxon>
    </lineage>
</organism>
<evidence type="ECO:0000313" key="6">
    <source>
        <dbReference type="EMBL" id="ORD96395.1"/>
    </source>
</evidence>
<dbReference type="InterPro" id="IPR050951">
    <property type="entry name" value="Retrovirus_Pol_polyprotein"/>
</dbReference>
<keyword evidence="2" id="KW-0548">Nucleotidyltransferase</keyword>
<dbReference type="GO" id="GO:0016779">
    <property type="term" value="F:nucleotidyltransferase activity"/>
    <property type="evidence" value="ECO:0007669"/>
    <property type="project" value="UniProtKB-KW"/>
</dbReference>
<gene>
    <name evidence="6" type="primary">POLY</name>
    <name evidence="6" type="ORF">HERIO_1667</name>
</gene>
<keyword evidence="5" id="KW-0255">Endonuclease</keyword>
<dbReference type="GO" id="GO:0004190">
    <property type="term" value="F:aspartic-type endopeptidase activity"/>
    <property type="evidence" value="ECO:0007669"/>
    <property type="project" value="UniProtKB-KW"/>
</dbReference>
<dbReference type="EMBL" id="LVKB01000093">
    <property type="protein sequence ID" value="ORD96395.1"/>
    <property type="molecule type" value="Genomic_DNA"/>
</dbReference>
<dbReference type="PANTHER" id="PTHR37984:SF5">
    <property type="entry name" value="PROTEIN NYNRIN-LIKE"/>
    <property type="match status" value="1"/>
</dbReference>
<evidence type="ECO:0000256" key="2">
    <source>
        <dbReference type="ARBA" id="ARBA00022695"/>
    </source>
</evidence>
<dbReference type="InterPro" id="IPR043502">
    <property type="entry name" value="DNA/RNA_pol_sf"/>
</dbReference>
<dbReference type="VEuPathDB" id="MicrosporidiaDB:A0H76_1395"/>
<dbReference type="VEuPathDB" id="MicrosporidiaDB:A0H76_1294"/>
<accession>A0A1X0Q9K6</accession>
<dbReference type="InterPro" id="IPR001969">
    <property type="entry name" value="Aspartic_peptidase_AS"/>
</dbReference>
<dbReference type="Pfam" id="PF13975">
    <property type="entry name" value="gag-asp_proteas"/>
    <property type="match status" value="1"/>
</dbReference>
<dbReference type="InterPro" id="IPR021109">
    <property type="entry name" value="Peptidase_aspartic_dom_sf"/>
</dbReference>
<dbReference type="CDD" id="cd00303">
    <property type="entry name" value="retropepsin_like"/>
    <property type="match status" value="1"/>
</dbReference>
<keyword evidence="4" id="KW-0064">Aspartyl protease</keyword>
<protein>
    <submittedName>
        <fullName evidence="6">POLY</fullName>
    </submittedName>
</protein>
<dbReference type="VEuPathDB" id="MicrosporidiaDB:HERIO_1667"/>
<dbReference type="SUPFAM" id="SSF50630">
    <property type="entry name" value="Acid proteases"/>
    <property type="match status" value="1"/>
</dbReference>
<dbReference type="Gene3D" id="2.40.70.10">
    <property type="entry name" value="Acid Proteases"/>
    <property type="match status" value="1"/>
</dbReference>